<sequence length="259" mass="29510">KPYTHIKENYTEEIKILKNKSLCKKINFQSKINDEKENLKSNYENIKTPDSNTKEKAFILENKSTVQKSSDNEVTAALFTLKNSEDDVIDSDSSNDELPILPLALTEDSLDDKNDPKVVPEVDVTNYTVSGSLSKCTLNLDRIIESKKEAIKDDKLIYDLLKNEDFDNKFEDTNLKQLMNNIKVKAIQKDRITDLPPGLNVFDYKKCYRYFCVSHGLNLESCGFQGDKGTAFDKKVAKLSTTELKELISFGVFQCHLNV</sequence>
<organism evidence="1">
    <name type="scientific">Isometrus maculatus</name>
    <name type="common">Lesser brown scorpion</name>
    <name type="synonym">Scorpio maculatus</name>
    <dbReference type="NCBI Taxonomy" id="497827"/>
    <lineage>
        <taxon>Eukaryota</taxon>
        <taxon>Metazoa</taxon>
        <taxon>Ecdysozoa</taxon>
        <taxon>Arthropoda</taxon>
        <taxon>Chelicerata</taxon>
        <taxon>Arachnida</taxon>
        <taxon>Scorpiones</taxon>
        <taxon>Buthida</taxon>
        <taxon>Buthoidea</taxon>
        <taxon>Buthidae</taxon>
        <taxon>Isometrus</taxon>
    </lineage>
</organism>
<feature type="non-terminal residue" evidence="1">
    <location>
        <position position="1"/>
    </location>
</feature>
<dbReference type="EMBL" id="EU252475">
    <property type="protein sequence ID" value="ACD12019.1"/>
    <property type="molecule type" value="mRNA"/>
</dbReference>
<reference evidence="1" key="1">
    <citation type="submission" date="2007-10" db="EMBL/GenBank/DDBJ databases">
        <title>Classification and functional annotation of ESTs from venom glands of Isometrus maculatus.</title>
        <authorList>
            <person name="Li W."/>
            <person name="Ma Y."/>
            <person name="Zhao R."/>
            <person name="Cao Z."/>
        </authorList>
    </citation>
    <scope>NUCLEOTIDE SEQUENCE</scope>
    <source>
        <tissue evidence="1">Venom gland</tissue>
    </source>
</reference>
<name>A0A0U1S4R1_ISOMC</name>
<feature type="non-terminal residue" evidence="1">
    <location>
        <position position="259"/>
    </location>
</feature>
<evidence type="ECO:0000313" key="1">
    <source>
        <dbReference type="EMBL" id="ACD12019.1"/>
    </source>
</evidence>
<dbReference type="AlphaFoldDB" id="A0A0U1S4R1"/>
<proteinExistence type="evidence at transcript level"/>
<accession>A0A0U1S4R1</accession>
<protein>
    <submittedName>
        <fullName evidence="1">Uncharacterized protein</fullName>
    </submittedName>
</protein>